<protein>
    <recommendedName>
        <fullName evidence="1">Shikimate dehydrogenase (NADP(+))</fullName>
        <shortName evidence="1">SDH</shortName>
        <ecNumber evidence="1">1.1.1.25</ecNumber>
    </recommendedName>
</protein>
<dbReference type="HAMAP" id="MF_00222">
    <property type="entry name" value="Shikimate_DH_AroE"/>
    <property type="match status" value="1"/>
</dbReference>
<feature type="active site" description="Proton acceptor" evidence="1">
    <location>
        <position position="71"/>
    </location>
</feature>
<comment type="subunit">
    <text evidence="1">Homodimer.</text>
</comment>
<dbReference type="STRING" id="1160895.CM19_06265"/>
<feature type="binding site" evidence="1">
    <location>
        <position position="234"/>
    </location>
    <ligand>
        <name>shikimate</name>
        <dbReference type="ChEBI" id="CHEBI:36208"/>
    </ligand>
</feature>
<evidence type="ECO:0000256" key="1">
    <source>
        <dbReference type="HAMAP-Rule" id="MF_00222"/>
    </source>
</evidence>
<evidence type="ECO:0000259" key="2">
    <source>
        <dbReference type="Pfam" id="PF08501"/>
    </source>
</evidence>
<keyword evidence="4" id="KW-1185">Reference proteome</keyword>
<dbReference type="PANTHER" id="PTHR21089:SF1">
    <property type="entry name" value="BIFUNCTIONAL 3-DEHYDROQUINATE DEHYDRATASE_SHIKIMATE DEHYDROGENASE, CHLOROPLASTIC"/>
    <property type="match status" value="1"/>
</dbReference>
<evidence type="ECO:0000313" key="4">
    <source>
        <dbReference type="Proteomes" id="UP000024332"/>
    </source>
</evidence>
<dbReference type="Gene3D" id="3.40.50.720">
    <property type="entry name" value="NAD(P)-binding Rossmann-like Domain"/>
    <property type="match status" value="1"/>
</dbReference>
<feature type="domain" description="Shikimate dehydrogenase substrate binding N-terminal" evidence="2">
    <location>
        <begin position="12"/>
        <end position="94"/>
    </location>
</feature>
<dbReference type="GO" id="GO:0009073">
    <property type="term" value="P:aromatic amino acid family biosynthetic process"/>
    <property type="evidence" value="ECO:0007669"/>
    <property type="project" value="UniProtKB-KW"/>
</dbReference>
<comment type="caution">
    <text evidence="3">The sequence shown here is derived from an EMBL/GenBank/DDBJ whole genome shotgun (WGS) entry which is preliminary data.</text>
</comment>
<dbReference type="Pfam" id="PF08501">
    <property type="entry name" value="Shikimate_dh_N"/>
    <property type="match status" value="1"/>
</dbReference>
<keyword evidence="1" id="KW-0028">Amino-acid biosynthesis</keyword>
<feature type="binding site" evidence="1">
    <location>
        <begin position="148"/>
        <end position="153"/>
    </location>
    <ligand>
        <name>NADP(+)</name>
        <dbReference type="ChEBI" id="CHEBI:58349"/>
    </ligand>
</feature>
<dbReference type="GO" id="GO:0008652">
    <property type="term" value="P:amino acid biosynthetic process"/>
    <property type="evidence" value="ECO:0007669"/>
    <property type="project" value="UniProtKB-KW"/>
</dbReference>
<name>A0A031LPF6_9CREN</name>
<sequence length="263" mass="29112">MFIDYKTKLFAIVGKNISYTLSPAIHNFAFEKMGINGVYLAFDIKDQDKFDKGIEGILEVSEGINITIPYKEKIIPHLNSLDKSSEEIGAVNTVYKERGYNTDYIAVRKLILELSRGKVDALVLGAGGAAKAASYAIGSLGGKIYIINRTVDKARNLVSSLTRLGYDATVVKGCDLKFDLVVNATPDPSSFPSECIKGEIALDFVYHPVITPFLKMAMERGLKTIDGLRILVSQAIEAEKIWFGKSINEEEVVNYLYARKLVR</sequence>
<feature type="binding site" evidence="1">
    <location>
        <position position="92"/>
    </location>
    <ligand>
        <name>shikimate</name>
        <dbReference type="ChEBI" id="CHEBI:36208"/>
    </ligand>
</feature>
<dbReference type="CDD" id="cd01065">
    <property type="entry name" value="NAD_bind_Shikimate_DH"/>
    <property type="match status" value="1"/>
</dbReference>
<feature type="binding site" evidence="1">
    <location>
        <position position="103"/>
    </location>
    <ligand>
        <name>shikimate</name>
        <dbReference type="ChEBI" id="CHEBI:36208"/>
    </ligand>
</feature>
<comment type="function">
    <text evidence="1">Involved in the biosynthesis of the chorismate, which leads to the biosynthesis of aromatic amino acids. Catalyzes the reversible NADPH linked reduction of 3-dehydroshikimate (DHSA) to yield shikimate (SA).</text>
</comment>
<reference evidence="3 4" key="1">
    <citation type="submission" date="2014-03" db="EMBL/GenBank/DDBJ databases">
        <title>Draft genome sequence of the novel thermoacidophilic archaea Acidianus copahuensis ALE1 strain, isolated from Copahue volcanic area in Neuquen Argentina.</title>
        <authorList>
            <person name="Urbieta M.S."/>
            <person name="Rascovan N."/>
            <person name="Castro C."/>
            <person name="Revale S."/>
            <person name="Giaveno M.A."/>
            <person name="Vazquez M.P."/>
            <person name="Donati E.R."/>
        </authorList>
    </citation>
    <scope>NUCLEOTIDE SEQUENCE [LARGE SCALE GENOMIC DNA]</scope>
    <source>
        <strain evidence="3 4">ALE1</strain>
    </source>
</reference>
<dbReference type="SUPFAM" id="SSF53223">
    <property type="entry name" value="Aminoacid dehydrogenase-like, N-terminal domain"/>
    <property type="match status" value="1"/>
</dbReference>
<comment type="catalytic activity">
    <reaction evidence="1">
        <text>shikimate + NADP(+) = 3-dehydroshikimate + NADPH + H(+)</text>
        <dbReference type="Rhea" id="RHEA:17737"/>
        <dbReference type="ChEBI" id="CHEBI:15378"/>
        <dbReference type="ChEBI" id="CHEBI:16630"/>
        <dbReference type="ChEBI" id="CHEBI:36208"/>
        <dbReference type="ChEBI" id="CHEBI:57783"/>
        <dbReference type="ChEBI" id="CHEBI:58349"/>
        <dbReference type="EC" id="1.1.1.25"/>
    </reaction>
</comment>
<dbReference type="InterPro" id="IPR022893">
    <property type="entry name" value="Shikimate_DH_fam"/>
</dbReference>
<feature type="binding site" evidence="1">
    <location>
        <position position="204"/>
    </location>
    <ligand>
        <name>NADP(+)</name>
        <dbReference type="ChEBI" id="CHEBI:58349"/>
    </ligand>
</feature>
<keyword evidence="1 3" id="KW-0560">Oxidoreductase</keyword>
<keyword evidence="1" id="KW-0057">Aromatic amino acid biosynthesis</keyword>
<dbReference type="InterPro" id="IPR013708">
    <property type="entry name" value="Shikimate_DH-bd_N"/>
</dbReference>
<feature type="binding site" evidence="1">
    <location>
        <position position="206"/>
    </location>
    <ligand>
        <name>shikimate</name>
        <dbReference type="ChEBI" id="CHEBI:36208"/>
    </ligand>
</feature>
<dbReference type="GO" id="GO:0009423">
    <property type="term" value="P:chorismate biosynthetic process"/>
    <property type="evidence" value="ECO:0007669"/>
    <property type="project" value="UniProtKB-UniRule"/>
</dbReference>
<accession>A0A031LPF6</accession>
<dbReference type="GO" id="GO:0004764">
    <property type="term" value="F:shikimate 3-dehydrogenase (NADP+) activity"/>
    <property type="evidence" value="ECO:0007669"/>
    <property type="project" value="UniProtKB-UniRule"/>
</dbReference>
<dbReference type="SUPFAM" id="SSF51735">
    <property type="entry name" value="NAD(P)-binding Rossmann-fold domains"/>
    <property type="match status" value="1"/>
</dbReference>
<comment type="similarity">
    <text evidence="1">Belongs to the shikimate dehydrogenase family.</text>
</comment>
<organism evidence="3 4">
    <name type="scientific">Candidatus Acidianus copahuensis</name>
    <dbReference type="NCBI Taxonomy" id="1160895"/>
    <lineage>
        <taxon>Archaea</taxon>
        <taxon>Thermoproteota</taxon>
        <taxon>Thermoprotei</taxon>
        <taxon>Sulfolobales</taxon>
        <taxon>Sulfolobaceae</taxon>
        <taxon>Acidianus</taxon>
    </lineage>
</organism>
<dbReference type="RefSeq" id="WP_048099485.1">
    <property type="nucleotide sequence ID" value="NZ_JFZT01000039.1"/>
</dbReference>
<evidence type="ECO:0000313" key="3">
    <source>
        <dbReference type="EMBL" id="EZQ06962.1"/>
    </source>
</evidence>
<dbReference type="GO" id="GO:0019632">
    <property type="term" value="P:shikimate metabolic process"/>
    <property type="evidence" value="ECO:0007669"/>
    <property type="project" value="TreeGrafter"/>
</dbReference>
<dbReference type="InterPro" id="IPR046346">
    <property type="entry name" value="Aminoacid_DH-like_N_sf"/>
</dbReference>
<gene>
    <name evidence="1 3" type="primary">aroE</name>
    <name evidence="3" type="ORF">CM19_06265</name>
</gene>
<comment type="pathway">
    <text evidence="1">Metabolic intermediate biosynthesis; chorismate biosynthesis; chorismate from D-erythrose 4-phosphate and phosphoenolpyruvate: step 4/7.</text>
</comment>
<dbReference type="EC" id="1.1.1.25" evidence="1"/>
<dbReference type="Gene3D" id="3.40.50.10860">
    <property type="entry name" value="Leucine Dehydrogenase, chain A, domain 1"/>
    <property type="match status" value="1"/>
</dbReference>
<dbReference type="InterPro" id="IPR036291">
    <property type="entry name" value="NAD(P)-bd_dom_sf"/>
</dbReference>
<feature type="binding site" evidence="1">
    <location>
        <position position="67"/>
    </location>
    <ligand>
        <name>shikimate</name>
        <dbReference type="ChEBI" id="CHEBI:36208"/>
    </ligand>
</feature>
<keyword evidence="1" id="KW-0521">NADP</keyword>
<proteinExistence type="inferred from homology"/>
<dbReference type="UniPathway" id="UPA00053">
    <property type="reaction ID" value="UER00087"/>
</dbReference>
<feature type="binding site" evidence="1">
    <location>
        <begin position="125"/>
        <end position="129"/>
    </location>
    <ligand>
        <name>NADP(+)</name>
        <dbReference type="ChEBI" id="CHEBI:58349"/>
    </ligand>
</feature>
<dbReference type="EMBL" id="JFZT01000039">
    <property type="protein sequence ID" value="EZQ06962.1"/>
    <property type="molecule type" value="Genomic_DNA"/>
</dbReference>
<feature type="binding site" evidence="1">
    <location>
        <position position="227"/>
    </location>
    <ligand>
        <name>NADP(+)</name>
        <dbReference type="ChEBI" id="CHEBI:58349"/>
    </ligand>
</feature>
<comment type="caution">
    <text evidence="1">Lacks conserved residue(s) required for the propagation of feature annotation.</text>
</comment>
<feature type="binding site" evidence="1">
    <location>
        <begin position="20"/>
        <end position="22"/>
    </location>
    <ligand>
        <name>shikimate</name>
        <dbReference type="ChEBI" id="CHEBI:36208"/>
    </ligand>
</feature>
<dbReference type="Proteomes" id="UP000024332">
    <property type="component" value="Unassembled WGS sequence"/>
</dbReference>
<dbReference type="AlphaFoldDB" id="A0A031LPF6"/>
<dbReference type="PANTHER" id="PTHR21089">
    <property type="entry name" value="SHIKIMATE DEHYDROGENASE"/>
    <property type="match status" value="1"/>
</dbReference>